<feature type="binding site" evidence="8">
    <location>
        <position position="65"/>
    </location>
    <ligand>
        <name>Zn(2+)</name>
        <dbReference type="ChEBI" id="CHEBI:29105"/>
        <label>1</label>
    </ligand>
</feature>
<keyword evidence="5" id="KW-0378">Hydrolase</keyword>
<organism evidence="9 10">
    <name type="scientific">Clostridium frigidicarnis</name>
    <dbReference type="NCBI Taxonomy" id="84698"/>
    <lineage>
        <taxon>Bacteria</taxon>
        <taxon>Bacillati</taxon>
        <taxon>Bacillota</taxon>
        <taxon>Clostridia</taxon>
        <taxon>Eubacteriales</taxon>
        <taxon>Clostridiaceae</taxon>
        <taxon>Clostridium</taxon>
    </lineage>
</organism>
<evidence type="ECO:0000256" key="2">
    <source>
        <dbReference type="ARBA" id="ARBA00022438"/>
    </source>
</evidence>
<gene>
    <name evidence="9" type="ORF">SAMN04488528_101841</name>
</gene>
<protein>
    <submittedName>
        <fullName evidence="9">Endoglucanase</fullName>
    </submittedName>
</protein>
<evidence type="ECO:0000313" key="9">
    <source>
        <dbReference type="EMBL" id="SFB21817.1"/>
    </source>
</evidence>
<proteinExistence type="inferred from homology"/>
<comment type="cofactor">
    <cofactor evidence="8">
        <name>a divalent metal cation</name>
        <dbReference type="ChEBI" id="CHEBI:60240"/>
    </cofactor>
    <text evidence="8">Binds 2 divalent metal cations per subunit.</text>
</comment>
<dbReference type="GO" id="GO:0046872">
    <property type="term" value="F:metal ion binding"/>
    <property type="evidence" value="ECO:0007669"/>
    <property type="project" value="UniProtKB-UniRule"/>
</dbReference>
<feature type="binding site" evidence="8">
    <location>
        <position position="174"/>
    </location>
    <ligand>
        <name>Zn(2+)</name>
        <dbReference type="ChEBI" id="CHEBI:29105"/>
        <label>2</label>
    </ligand>
</feature>
<feature type="binding site" evidence="8">
    <location>
        <position position="207"/>
    </location>
    <ligand>
        <name>Zn(2+)</name>
        <dbReference type="ChEBI" id="CHEBI:29105"/>
        <label>2</label>
    </ligand>
</feature>
<accession>A0A1I0Z8Y7</accession>
<dbReference type="EMBL" id="FOKI01000018">
    <property type="protein sequence ID" value="SFB21817.1"/>
    <property type="molecule type" value="Genomic_DNA"/>
</dbReference>
<keyword evidence="4 8" id="KW-0479">Metal-binding</keyword>
<dbReference type="PANTHER" id="PTHR32481">
    <property type="entry name" value="AMINOPEPTIDASE"/>
    <property type="match status" value="1"/>
</dbReference>
<evidence type="ECO:0000256" key="5">
    <source>
        <dbReference type="ARBA" id="ARBA00022801"/>
    </source>
</evidence>
<dbReference type="SUPFAM" id="SSF101821">
    <property type="entry name" value="Aminopeptidase/glucanase lid domain"/>
    <property type="match status" value="1"/>
</dbReference>
<evidence type="ECO:0000256" key="8">
    <source>
        <dbReference type="PIRSR" id="PIRSR001123-2"/>
    </source>
</evidence>
<feature type="binding site" evidence="8">
    <location>
        <position position="313"/>
    </location>
    <ligand>
        <name>Zn(2+)</name>
        <dbReference type="ChEBI" id="CHEBI:29105"/>
        <label>2</label>
    </ligand>
</feature>
<evidence type="ECO:0000256" key="3">
    <source>
        <dbReference type="ARBA" id="ARBA00022670"/>
    </source>
</evidence>
<feature type="binding site" evidence="8">
    <location>
        <position position="174"/>
    </location>
    <ligand>
        <name>Zn(2+)</name>
        <dbReference type="ChEBI" id="CHEBI:29105"/>
        <label>1</label>
    </ligand>
</feature>
<dbReference type="AlphaFoldDB" id="A0A1I0Z8Y7"/>
<dbReference type="PIRSF" id="PIRSF001123">
    <property type="entry name" value="PepA_GA"/>
    <property type="match status" value="1"/>
</dbReference>
<dbReference type="CDD" id="cd05656">
    <property type="entry name" value="M42_Frv"/>
    <property type="match status" value="1"/>
</dbReference>
<comment type="similarity">
    <text evidence="1 6">Belongs to the peptidase M42 family.</text>
</comment>
<evidence type="ECO:0000256" key="1">
    <source>
        <dbReference type="ARBA" id="ARBA00006272"/>
    </source>
</evidence>
<dbReference type="InterPro" id="IPR008007">
    <property type="entry name" value="Peptidase_M42"/>
</dbReference>
<dbReference type="PANTHER" id="PTHR32481:SF0">
    <property type="entry name" value="AMINOPEPTIDASE YPDE-RELATED"/>
    <property type="match status" value="1"/>
</dbReference>
<dbReference type="GO" id="GO:0004177">
    <property type="term" value="F:aminopeptidase activity"/>
    <property type="evidence" value="ECO:0007669"/>
    <property type="project" value="UniProtKB-UniRule"/>
</dbReference>
<feature type="binding site" evidence="8">
    <location>
        <position position="229"/>
    </location>
    <ligand>
        <name>Zn(2+)</name>
        <dbReference type="ChEBI" id="CHEBI:29105"/>
        <label>1</label>
    </ligand>
</feature>
<dbReference type="InterPro" id="IPR051464">
    <property type="entry name" value="Peptidase_M42_aminopept"/>
</dbReference>
<dbReference type="Proteomes" id="UP000198619">
    <property type="component" value="Unassembled WGS sequence"/>
</dbReference>
<keyword evidence="10" id="KW-1185">Reference proteome</keyword>
<evidence type="ECO:0000256" key="7">
    <source>
        <dbReference type="PIRSR" id="PIRSR001123-1"/>
    </source>
</evidence>
<dbReference type="Gene3D" id="3.40.630.10">
    <property type="entry name" value="Zn peptidases"/>
    <property type="match status" value="1"/>
</dbReference>
<dbReference type="Gene3D" id="2.40.30.40">
    <property type="entry name" value="Peptidase M42, domain 2"/>
    <property type="match status" value="1"/>
</dbReference>
<evidence type="ECO:0000256" key="6">
    <source>
        <dbReference type="PIRNR" id="PIRNR001123"/>
    </source>
</evidence>
<dbReference type="Pfam" id="PF05343">
    <property type="entry name" value="Peptidase_M42"/>
    <property type="match status" value="1"/>
</dbReference>
<dbReference type="STRING" id="84698.SAMN04488528_101841"/>
<evidence type="ECO:0000256" key="4">
    <source>
        <dbReference type="ARBA" id="ARBA00022723"/>
    </source>
</evidence>
<dbReference type="SUPFAM" id="SSF53187">
    <property type="entry name" value="Zn-dependent exopeptidases"/>
    <property type="match status" value="1"/>
</dbReference>
<sequence>MNNMDEKIFLKQLSEAHGPSGKEKWVHPLIEKAFQDCCNIKKDNVNNLYLTKEGTGKGKIMIMAHCDEVFLMVSEIIDKGYLKVKGTGIDPKTLVSQKVLIHGYKKIEGIIGIKPPHLMNSDEREKAITIDEILVDTGYSKEELEKIVRVGDYITIKREMVELLNNNVACKCADDRAGIVAMKCCLDEIKNINHELDVCFVASCQEETGIRGARVATANVMPDIGIAIDTTFDSGLLGDQGRENKIGQGPVICIGPNIHPKVRKKIMSIAKEYNIPFQLEVEPGHTGTDAWNIQTVKEGVPTLLISIPIKHMHTSVELINIDDIKNTGRLIAKFIEKLKDSELEELLCF</sequence>
<reference evidence="9 10" key="1">
    <citation type="submission" date="2016-10" db="EMBL/GenBank/DDBJ databases">
        <authorList>
            <person name="de Groot N.N."/>
        </authorList>
    </citation>
    <scope>NUCLEOTIDE SEQUENCE [LARGE SCALE GENOMIC DNA]</scope>
    <source>
        <strain evidence="9 10">DSM 12271</strain>
    </source>
</reference>
<keyword evidence="3" id="KW-0645">Protease</keyword>
<feature type="active site" description="Proton acceptor" evidence="7">
    <location>
        <position position="206"/>
    </location>
</feature>
<evidence type="ECO:0000313" key="10">
    <source>
        <dbReference type="Proteomes" id="UP000198619"/>
    </source>
</evidence>
<dbReference type="InterPro" id="IPR023367">
    <property type="entry name" value="Peptidase_M42_dom2"/>
</dbReference>
<name>A0A1I0Z8Y7_9CLOT</name>
<dbReference type="GO" id="GO:0006508">
    <property type="term" value="P:proteolysis"/>
    <property type="evidence" value="ECO:0007669"/>
    <property type="project" value="UniProtKB-KW"/>
</dbReference>
<keyword evidence="2" id="KW-0031">Aminopeptidase</keyword>